<dbReference type="Proteomes" id="UP000823935">
    <property type="component" value="Unassembled WGS sequence"/>
</dbReference>
<evidence type="ECO:0000256" key="4">
    <source>
        <dbReference type="ARBA" id="ARBA00023163"/>
    </source>
</evidence>
<dbReference type="Pfam" id="PF00126">
    <property type="entry name" value="HTH_1"/>
    <property type="match status" value="1"/>
</dbReference>
<dbReference type="InterPro" id="IPR036390">
    <property type="entry name" value="WH_DNA-bd_sf"/>
</dbReference>
<dbReference type="PRINTS" id="PR00039">
    <property type="entry name" value="HTHLYSR"/>
</dbReference>
<dbReference type="GO" id="GO:0003700">
    <property type="term" value="F:DNA-binding transcription factor activity"/>
    <property type="evidence" value="ECO:0007669"/>
    <property type="project" value="InterPro"/>
</dbReference>
<evidence type="ECO:0000259" key="5">
    <source>
        <dbReference type="PROSITE" id="PS50931"/>
    </source>
</evidence>
<reference evidence="6" key="2">
    <citation type="journal article" date="2021" name="PeerJ">
        <title>Extensive microbial diversity within the chicken gut microbiome revealed by metagenomics and culture.</title>
        <authorList>
            <person name="Gilroy R."/>
            <person name="Ravi A."/>
            <person name="Getino M."/>
            <person name="Pursley I."/>
            <person name="Horton D.L."/>
            <person name="Alikhan N.F."/>
            <person name="Baker D."/>
            <person name="Gharbi K."/>
            <person name="Hall N."/>
            <person name="Watson M."/>
            <person name="Adriaenssens E.M."/>
            <person name="Foster-Nyarko E."/>
            <person name="Jarju S."/>
            <person name="Secka A."/>
            <person name="Antonio M."/>
            <person name="Oren A."/>
            <person name="Chaudhuri R.R."/>
            <person name="La Ragione R."/>
            <person name="Hildebrand F."/>
            <person name="Pallen M.J."/>
        </authorList>
    </citation>
    <scope>NUCLEOTIDE SEQUENCE</scope>
    <source>
        <strain evidence="6">CHK190-19873</strain>
    </source>
</reference>
<dbReference type="PANTHER" id="PTHR30419">
    <property type="entry name" value="HTH-TYPE TRANSCRIPTIONAL REGULATOR YBHD"/>
    <property type="match status" value="1"/>
</dbReference>
<feature type="domain" description="HTH lysR-type" evidence="5">
    <location>
        <begin position="11"/>
        <end position="57"/>
    </location>
</feature>
<sequence length="320" mass="35657">MFEGKEYVYRVYKEGSFSKAAKSLYISQPSLSAAVKREESRIGNPIFDRSTSPVSLTECGQKYIDCVERILAVENEFSNYLTDLNGLQTGCLILGGSHLFSSYVLPPLIGAFSRRYPKVTVRLVEESSSALEQLLLAGSVDLVADNSSFSEELFSRMLLRTEELLLAVPSSFAVNRTAAAYRLPGEHIRHGAHLTDGIPCVPLALFKDEPFVFLKPENDTRQRQMALCLQAGFTPRVVLELDQQVTAYNLTDSGMGISFISDTLVRSVPPHPNVTYYKLSGPLSQRRIWIYQKRGRYVSRAMEAFLDIARAGRTAPEPSP</sequence>
<dbReference type="PROSITE" id="PS50931">
    <property type="entry name" value="HTH_LYSR"/>
    <property type="match status" value="1"/>
</dbReference>
<evidence type="ECO:0000256" key="2">
    <source>
        <dbReference type="ARBA" id="ARBA00023015"/>
    </source>
</evidence>
<evidence type="ECO:0000313" key="7">
    <source>
        <dbReference type="Proteomes" id="UP000823935"/>
    </source>
</evidence>
<dbReference type="SUPFAM" id="SSF46785">
    <property type="entry name" value="Winged helix' DNA-binding domain"/>
    <property type="match status" value="1"/>
</dbReference>
<dbReference type="GO" id="GO:0003677">
    <property type="term" value="F:DNA binding"/>
    <property type="evidence" value="ECO:0007669"/>
    <property type="project" value="UniProtKB-KW"/>
</dbReference>
<comment type="similarity">
    <text evidence="1">Belongs to the LysR transcriptional regulatory family.</text>
</comment>
<reference evidence="6" key="1">
    <citation type="submission" date="2020-10" db="EMBL/GenBank/DDBJ databases">
        <authorList>
            <person name="Gilroy R."/>
        </authorList>
    </citation>
    <scope>NUCLEOTIDE SEQUENCE</scope>
    <source>
        <strain evidence="6">CHK190-19873</strain>
    </source>
</reference>
<dbReference type="Gene3D" id="1.10.10.10">
    <property type="entry name" value="Winged helix-like DNA-binding domain superfamily/Winged helix DNA-binding domain"/>
    <property type="match status" value="1"/>
</dbReference>
<comment type="caution">
    <text evidence="6">The sequence shown here is derived from an EMBL/GenBank/DDBJ whole genome shotgun (WGS) entry which is preliminary data.</text>
</comment>
<keyword evidence="3" id="KW-0238">DNA-binding</keyword>
<dbReference type="EMBL" id="DVIQ01000052">
    <property type="protein sequence ID" value="HIS31691.1"/>
    <property type="molecule type" value="Genomic_DNA"/>
</dbReference>
<dbReference type="Pfam" id="PF03466">
    <property type="entry name" value="LysR_substrate"/>
    <property type="match status" value="1"/>
</dbReference>
<dbReference type="AlphaFoldDB" id="A0A9D1ETW5"/>
<proteinExistence type="inferred from homology"/>
<keyword evidence="2" id="KW-0805">Transcription regulation</keyword>
<dbReference type="PANTHER" id="PTHR30419:SF8">
    <property type="entry name" value="NITROGEN ASSIMILATION TRANSCRIPTIONAL ACTIVATOR-RELATED"/>
    <property type="match status" value="1"/>
</dbReference>
<dbReference type="CDD" id="cd05466">
    <property type="entry name" value="PBP2_LTTR_substrate"/>
    <property type="match status" value="1"/>
</dbReference>
<dbReference type="InterPro" id="IPR005119">
    <property type="entry name" value="LysR_subst-bd"/>
</dbReference>
<accession>A0A9D1ETW5</accession>
<name>A0A9D1ETW5_9FIRM</name>
<dbReference type="InterPro" id="IPR050950">
    <property type="entry name" value="HTH-type_LysR_regulators"/>
</dbReference>
<dbReference type="InterPro" id="IPR000847">
    <property type="entry name" value="LysR_HTH_N"/>
</dbReference>
<evidence type="ECO:0000256" key="3">
    <source>
        <dbReference type="ARBA" id="ARBA00023125"/>
    </source>
</evidence>
<dbReference type="SUPFAM" id="SSF53850">
    <property type="entry name" value="Periplasmic binding protein-like II"/>
    <property type="match status" value="1"/>
</dbReference>
<dbReference type="GO" id="GO:0005829">
    <property type="term" value="C:cytosol"/>
    <property type="evidence" value="ECO:0007669"/>
    <property type="project" value="TreeGrafter"/>
</dbReference>
<keyword evidence="4" id="KW-0804">Transcription</keyword>
<evidence type="ECO:0000313" key="6">
    <source>
        <dbReference type="EMBL" id="HIS31691.1"/>
    </source>
</evidence>
<evidence type="ECO:0000256" key="1">
    <source>
        <dbReference type="ARBA" id="ARBA00009437"/>
    </source>
</evidence>
<dbReference type="InterPro" id="IPR036388">
    <property type="entry name" value="WH-like_DNA-bd_sf"/>
</dbReference>
<protein>
    <submittedName>
        <fullName evidence="6">LysR family transcriptional regulator</fullName>
    </submittedName>
</protein>
<gene>
    <name evidence="6" type="ORF">IAB44_09135</name>
</gene>
<organism evidence="6 7">
    <name type="scientific">Candidatus Limivivens intestinipullorum</name>
    <dbReference type="NCBI Taxonomy" id="2840858"/>
    <lineage>
        <taxon>Bacteria</taxon>
        <taxon>Bacillati</taxon>
        <taxon>Bacillota</taxon>
        <taxon>Clostridia</taxon>
        <taxon>Lachnospirales</taxon>
        <taxon>Lachnospiraceae</taxon>
        <taxon>Lachnospiraceae incertae sedis</taxon>
        <taxon>Candidatus Limivivens</taxon>
    </lineage>
</organism>
<dbReference type="Gene3D" id="3.40.190.290">
    <property type="match status" value="1"/>
</dbReference>